<reference evidence="2" key="1">
    <citation type="submission" date="2020-11" db="EMBL/GenBank/DDBJ databases">
        <authorList>
            <consortium name="DOE Joint Genome Institute"/>
            <person name="Ahrendt S."/>
            <person name="Riley R."/>
            <person name="Andreopoulos W."/>
            <person name="Labutti K."/>
            <person name="Pangilinan J."/>
            <person name="Ruiz-Duenas F.J."/>
            <person name="Barrasa J.M."/>
            <person name="Sanchez-Garcia M."/>
            <person name="Camarero S."/>
            <person name="Miyauchi S."/>
            <person name="Serrano A."/>
            <person name="Linde D."/>
            <person name="Babiker R."/>
            <person name="Drula E."/>
            <person name="Ayuso-Fernandez I."/>
            <person name="Pacheco R."/>
            <person name="Padilla G."/>
            <person name="Ferreira P."/>
            <person name="Barriuso J."/>
            <person name="Kellner H."/>
            <person name="Castanera R."/>
            <person name="Alfaro M."/>
            <person name="Ramirez L."/>
            <person name="Pisabarro A.G."/>
            <person name="Kuo A."/>
            <person name="Tritt A."/>
            <person name="Lipzen A."/>
            <person name="He G."/>
            <person name="Yan M."/>
            <person name="Ng V."/>
            <person name="Cullen D."/>
            <person name="Martin F."/>
            <person name="Rosso M.-N."/>
            <person name="Henrissat B."/>
            <person name="Hibbett D."/>
            <person name="Martinez A.T."/>
            <person name="Grigoriev I.V."/>
        </authorList>
    </citation>
    <scope>NUCLEOTIDE SEQUENCE</scope>
    <source>
        <strain evidence="2">CIRM-BRFM 674</strain>
    </source>
</reference>
<organism evidence="2 3">
    <name type="scientific">Pholiota conissans</name>
    <dbReference type="NCBI Taxonomy" id="109636"/>
    <lineage>
        <taxon>Eukaryota</taxon>
        <taxon>Fungi</taxon>
        <taxon>Dikarya</taxon>
        <taxon>Basidiomycota</taxon>
        <taxon>Agaricomycotina</taxon>
        <taxon>Agaricomycetes</taxon>
        <taxon>Agaricomycetidae</taxon>
        <taxon>Agaricales</taxon>
        <taxon>Agaricineae</taxon>
        <taxon>Strophariaceae</taxon>
        <taxon>Pholiota</taxon>
    </lineage>
</organism>
<name>A0A9P5YMT6_9AGAR</name>
<feature type="region of interest" description="Disordered" evidence="1">
    <location>
        <begin position="57"/>
        <end position="79"/>
    </location>
</feature>
<evidence type="ECO:0000313" key="3">
    <source>
        <dbReference type="Proteomes" id="UP000807469"/>
    </source>
</evidence>
<protein>
    <submittedName>
        <fullName evidence="2">Uncharacterized protein</fullName>
    </submittedName>
</protein>
<evidence type="ECO:0000256" key="1">
    <source>
        <dbReference type="SAM" id="MobiDB-lite"/>
    </source>
</evidence>
<comment type="caution">
    <text evidence="2">The sequence shown here is derived from an EMBL/GenBank/DDBJ whole genome shotgun (WGS) entry which is preliminary data.</text>
</comment>
<accession>A0A9P5YMT6</accession>
<dbReference type="AlphaFoldDB" id="A0A9P5YMT6"/>
<sequence>MSQISEPSEPSALDGALVPYAEDLGSAIATIQHVMERLQVLGAQLDSGIELEGASLTPAGMSSTPEHHTVSVGSAPVTASDNVSASAPRWYAVLVGCQPGVFCGAHSITSNTDRIPGSNVPRCDTEAEAQLNDEG</sequence>
<gene>
    <name evidence="2" type="ORF">BDN70DRAFT_938744</name>
</gene>
<evidence type="ECO:0000313" key="2">
    <source>
        <dbReference type="EMBL" id="KAF9471716.1"/>
    </source>
</evidence>
<dbReference type="Proteomes" id="UP000807469">
    <property type="component" value="Unassembled WGS sequence"/>
</dbReference>
<dbReference type="EMBL" id="MU155635">
    <property type="protein sequence ID" value="KAF9471716.1"/>
    <property type="molecule type" value="Genomic_DNA"/>
</dbReference>
<keyword evidence="3" id="KW-1185">Reference proteome</keyword>
<proteinExistence type="predicted"/>
<dbReference type="OrthoDB" id="3270804at2759"/>